<protein>
    <submittedName>
        <fullName evidence="1">Uncharacterized protein</fullName>
    </submittedName>
</protein>
<evidence type="ECO:0000313" key="1">
    <source>
        <dbReference type="EMBL" id="KKK46652.1"/>
    </source>
</evidence>
<gene>
    <name evidence="1" type="ORF">LCGC14_3163090</name>
</gene>
<dbReference type="EMBL" id="LAZR01069971">
    <property type="protein sequence ID" value="KKK46652.1"/>
    <property type="molecule type" value="Genomic_DNA"/>
</dbReference>
<feature type="non-terminal residue" evidence="1">
    <location>
        <position position="35"/>
    </location>
</feature>
<name>A0A0F8VQS7_9ZZZZ</name>
<accession>A0A0F8VQS7</accession>
<reference evidence="1" key="1">
    <citation type="journal article" date="2015" name="Nature">
        <title>Complex archaea that bridge the gap between prokaryotes and eukaryotes.</title>
        <authorList>
            <person name="Spang A."/>
            <person name="Saw J.H."/>
            <person name="Jorgensen S.L."/>
            <person name="Zaremba-Niedzwiedzka K."/>
            <person name="Martijn J."/>
            <person name="Lind A.E."/>
            <person name="van Eijk R."/>
            <person name="Schleper C."/>
            <person name="Guy L."/>
            <person name="Ettema T.J."/>
        </authorList>
    </citation>
    <scope>NUCLEOTIDE SEQUENCE</scope>
</reference>
<proteinExistence type="predicted"/>
<dbReference type="AlphaFoldDB" id="A0A0F8VQS7"/>
<sequence length="35" mass="4134">MNSNIVLLVKKYLNNNLRVLSKIYKLSKGNETVYY</sequence>
<organism evidence="1">
    <name type="scientific">marine sediment metagenome</name>
    <dbReference type="NCBI Taxonomy" id="412755"/>
    <lineage>
        <taxon>unclassified sequences</taxon>
        <taxon>metagenomes</taxon>
        <taxon>ecological metagenomes</taxon>
    </lineage>
</organism>
<comment type="caution">
    <text evidence="1">The sequence shown here is derived from an EMBL/GenBank/DDBJ whole genome shotgun (WGS) entry which is preliminary data.</text>
</comment>